<dbReference type="InterPro" id="IPR003445">
    <property type="entry name" value="Cat_transpt"/>
</dbReference>
<feature type="transmembrane region" description="Helical" evidence="8">
    <location>
        <begin position="339"/>
        <end position="360"/>
    </location>
</feature>
<dbReference type="RefSeq" id="WP_270070501.1">
    <property type="nucleotide sequence ID" value="NZ_JAJAQC010000003.1"/>
</dbReference>
<keyword evidence="5 8" id="KW-1133">Transmembrane helix</keyword>
<dbReference type="Proteomes" id="UP001140076">
    <property type="component" value="Unassembled WGS sequence"/>
</dbReference>
<evidence type="ECO:0000256" key="8">
    <source>
        <dbReference type="SAM" id="Phobius"/>
    </source>
</evidence>
<feature type="transmembrane region" description="Helical" evidence="8">
    <location>
        <begin position="77"/>
        <end position="95"/>
    </location>
</feature>
<gene>
    <name evidence="9" type="ORF">LG943_02560</name>
</gene>
<organism evidence="9 10">
    <name type="scientific">Streptomonospora mangrovi</name>
    <dbReference type="NCBI Taxonomy" id="2883123"/>
    <lineage>
        <taxon>Bacteria</taxon>
        <taxon>Bacillati</taxon>
        <taxon>Actinomycetota</taxon>
        <taxon>Actinomycetes</taxon>
        <taxon>Streptosporangiales</taxon>
        <taxon>Nocardiopsidaceae</taxon>
        <taxon>Streptomonospora</taxon>
    </lineage>
</organism>
<comment type="subcellular location">
    <subcellularLocation>
        <location evidence="1">Cell membrane</location>
        <topology evidence="1">Multi-pass membrane protein</topology>
    </subcellularLocation>
</comment>
<keyword evidence="7 8" id="KW-0472">Membrane</keyword>
<evidence type="ECO:0000256" key="1">
    <source>
        <dbReference type="ARBA" id="ARBA00004651"/>
    </source>
</evidence>
<protein>
    <submittedName>
        <fullName evidence="9">TrkH family potassium uptake protein</fullName>
    </submittedName>
</protein>
<dbReference type="PANTHER" id="PTHR32024">
    <property type="entry name" value="TRK SYSTEM POTASSIUM UPTAKE PROTEIN TRKG-RELATED"/>
    <property type="match status" value="1"/>
</dbReference>
<accession>A0A9X3SCW7</accession>
<feature type="transmembrane region" description="Helical" evidence="8">
    <location>
        <begin position="381"/>
        <end position="402"/>
    </location>
</feature>
<dbReference type="EMBL" id="JAJAQC010000003">
    <property type="protein sequence ID" value="MDA0563217.1"/>
    <property type="molecule type" value="Genomic_DNA"/>
</dbReference>
<evidence type="ECO:0000313" key="10">
    <source>
        <dbReference type="Proteomes" id="UP001140076"/>
    </source>
</evidence>
<sequence>MRPHRPERAQSVRSAVYRWLARLWRRPALPRDLPRALWGRPARLFVLLFVVADLLGALVLLLPAAHAEGHDLTVVEALFTATSALAVCGLAVIGLGTELSVFGELVVAGLVQVGGIGIMTLASVLGVVVIHRFGLRMQLTLQAETRSLSVGDVSGIVGRVVRTSLLCEAVLAAVIVPRMWLAHDMTLLEALYSGTFHSIMAFNNAGLSIYDDSLTRFSGDPLILLPIAAATIVGGLGFPVLLELRRHLRSPRRWTLHTKLTVTTTALLFGAGMVLVPLMEWSNPATLGGLSPGARLVNGIFHGIMPRSGGFNTVDVGAMEDSTLLVTIMLMFVGNGSGSTAGGIKVATLAVLFLVVWAEIRGHPHVHVFGRRLPPSVIREALSLTFLSMTVVVASTVALLVATRYQLEVVLFEVVSASGVVGLSTGITGDLPEPAQLLLVVLMLAGRIGPITFASALALREHTRRYDLAESRPIIG</sequence>
<evidence type="ECO:0000256" key="7">
    <source>
        <dbReference type="ARBA" id="ARBA00023136"/>
    </source>
</evidence>
<evidence type="ECO:0000313" key="9">
    <source>
        <dbReference type="EMBL" id="MDA0563217.1"/>
    </source>
</evidence>
<comment type="caution">
    <text evidence="9">The sequence shown here is derived from an EMBL/GenBank/DDBJ whole genome shotgun (WGS) entry which is preliminary data.</text>
</comment>
<feature type="transmembrane region" description="Helical" evidence="8">
    <location>
        <begin position="437"/>
        <end position="459"/>
    </location>
</feature>
<dbReference type="GO" id="GO:0030001">
    <property type="term" value="P:metal ion transport"/>
    <property type="evidence" value="ECO:0007669"/>
    <property type="project" value="UniProtKB-ARBA"/>
</dbReference>
<dbReference type="PANTHER" id="PTHR32024:SF1">
    <property type="entry name" value="KTR SYSTEM POTASSIUM UPTAKE PROTEIN B"/>
    <property type="match status" value="1"/>
</dbReference>
<proteinExistence type="predicted"/>
<keyword evidence="3" id="KW-1003">Cell membrane</keyword>
<keyword evidence="6" id="KW-0406">Ion transport</keyword>
<keyword evidence="2" id="KW-0813">Transport</keyword>
<feature type="transmembrane region" description="Helical" evidence="8">
    <location>
        <begin position="222"/>
        <end position="244"/>
    </location>
</feature>
<dbReference type="GO" id="GO:0008324">
    <property type="term" value="F:monoatomic cation transmembrane transporter activity"/>
    <property type="evidence" value="ECO:0007669"/>
    <property type="project" value="InterPro"/>
</dbReference>
<evidence type="ECO:0000256" key="5">
    <source>
        <dbReference type="ARBA" id="ARBA00022989"/>
    </source>
</evidence>
<keyword evidence="10" id="KW-1185">Reference proteome</keyword>
<evidence type="ECO:0000256" key="4">
    <source>
        <dbReference type="ARBA" id="ARBA00022692"/>
    </source>
</evidence>
<evidence type="ECO:0000256" key="2">
    <source>
        <dbReference type="ARBA" id="ARBA00022448"/>
    </source>
</evidence>
<name>A0A9X3SCW7_9ACTN</name>
<dbReference type="Pfam" id="PF02386">
    <property type="entry name" value="TrkH"/>
    <property type="match status" value="1"/>
</dbReference>
<feature type="transmembrane region" description="Helical" evidence="8">
    <location>
        <begin position="107"/>
        <end position="133"/>
    </location>
</feature>
<reference evidence="9" key="1">
    <citation type="submission" date="2021-10" db="EMBL/GenBank/DDBJ databases">
        <title>Streptomonospora sp. nov., isolated from mangrove soil.</title>
        <authorList>
            <person name="Chen X."/>
            <person name="Ge X."/>
            <person name="Liu W."/>
        </authorList>
    </citation>
    <scope>NUCLEOTIDE SEQUENCE</scope>
    <source>
        <strain evidence="9">S1-112</strain>
    </source>
</reference>
<dbReference type="AlphaFoldDB" id="A0A9X3SCW7"/>
<feature type="transmembrane region" description="Helical" evidence="8">
    <location>
        <begin position="44"/>
        <end position="65"/>
    </location>
</feature>
<evidence type="ECO:0000256" key="6">
    <source>
        <dbReference type="ARBA" id="ARBA00023065"/>
    </source>
</evidence>
<keyword evidence="4 8" id="KW-0812">Transmembrane</keyword>
<dbReference type="GO" id="GO:0005886">
    <property type="term" value="C:plasma membrane"/>
    <property type="evidence" value="ECO:0007669"/>
    <property type="project" value="UniProtKB-SubCell"/>
</dbReference>
<feature type="transmembrane region" description="Helical" evidence="8">
    <location>
        <begin position="256"/>
        <end position="279"/>
    </location>
</feature>
<evidence type="ECO:0000256" key="3">
    <source>
        <dbReference type="ARBA" id="ARBA00022475"/>
    </source>
</evidence>